<dbReference type="PANTHER" id="PTHR12526:SF510">
    <property type="entry name" value="D-INOSITOL 3-PHOSPHATE GLYCOSYLTRANSFERASE"/>
    <property type="match status" value="1"/>
</dbReference>
<dbReference type="EMBL" id="FZOO01000013">
    <property type="protein sequence ID" value="SNT01522.1"/>
    <property type="molecule type" value="Genomic_DNA"/>
</dbReference>
<dbReference type="SUPFAM" id="SSF53756">
    <property type="entry name" value="UDP-Glycosyltransferase/glycogen phosphorylase"/>
    <property type="match status" value="1"/>
</dbReference>
<reference evidence="4" key="1">
    <citation type="submission" date="2017-06" db="EMBL/GenBank/DDBJ databases">
        <authorList>
            <person name="Varghese N."/>
            <person name="Submissions S."/>
        </authorList>
    </citation>
    <scope>NUCLEOTIDE SEQUENCE [LARGE SCALE GENOMIC DNA]</scope>
    <source>
        <strain evidence="4">DSM 46839</strain>
    </source>
</reference>
<keyword evidence="2 3" id="KW-0808">Transferase</keyword>
<dbReference type="PANTHER" id="PTHR12526">
    <property type="entry name" value="GLYCOSYLTRANSFERASE"/>
    <property type="match status" value="1"/>
</dbReference>
<evidence type="ECO:0000313" key="4">
    <source>
        <dbReference type="Proteomes" id="UP000198373"/>
    </source>
</evidence>
<dbReference type="Gene3D" id="3.40.50.2000">
    <property type="entry name" value="Glycogen Phosphorylase B"/>
    <property type="match status" value="1"/>
</dbReference>
<dbReference type="OrthoDB" id="5142720at2"/>
<evidence type="ECO:0000313" key="3">
    <source>
        <dbReference type="EMBL" id="SNT01522.1"/>
    </source>
</evidence>
<name>A0A239J771_9ACTN</name>
<gene>
    <name evidence="3" type="ORF">SAMN06893096_11321</name>
</gene>
<dbReference type="Proteomes" id="UP000198373">
    <property type="component" value="Unassembled WGS sequence"/>
</dbReference>
<dbReference type="AlphaFoldDB" id="A0A239J771"/>
<dbReference type="CDD" id="cd03801">
    <property type="entry name" value="GT4_PimA-like"/>
    <property type="match status" value="1"/>
</dbReference>
<protein>
    <submittedName>
        <fullName evidence="3">Glycosyltransferase involved in cell wall bisynthesis</fullName>
    </submittedName>
</protein>
<dbReference type="Pfam" id="PF13692">
    <property type="entry name" value="Glyco_trans_1_4"/>
    <property type="match status" value="1"/>
</dbReference>
<dbReference type="RefSeq" id="WP_089307343.1">
    <property type="nucleotide sequence ID" value="NZ_FZOO01000013.1"/>
</dbReference>
<evidence type="ECO:0000256" key="1">
    <source>
        <dbReference type="ARBA" id="ARBA00022676"/>
    </source>
</evidence>
<proteinExistence type="predicted"/>
<dbReference type="GO" id="GO:0016757">
    <property type="term" value="F:glycosyltransferase activity"/>
    <property type="evidence" value="ECO:0007669"/>
    <property type="project" value="UniProtKB-KW"/>
</dbReference>
<organism evidence="3 4">
    <name type="scientific">Geodermatophilus pulveris</name>
    <dbReference type="NCBI Taxonomy" id="1564159"/>
    <lineage>
        <taxon>Bacteria</taxon>
        <taxon>Bacillati</taxon>
        <taxon>Actinomycetota</taxon>
        <taxon>Actinomycetes</taxon>
        <taxon>Geodermatophilales</taxon>
        <taxon>Geodermatophilaceae</taxon>
        <taxon>Geodermatophilus</taxon>
    </lineage>
</organism>
<evidence type="ECO:0000256" key="2">
    <source>
        <dbReference type="ARBA" id="ARBA00022679"/>
    </source>
</evidence>
<keyword evidence="1" id="KW-0328">Glycosyltransferase</keyword>
<keyword evidence="4" id="KW-1185">Reference proteome</keyword>
<accession>A0A239J771</accession>
<sequence>MERPDLAGEPRGAHGAGAPAQRPRILALLPDVAWPLDGGKRLRQSGNLRGLAAVGDVDLAVLFSTAPDDVPPVPPDVRVREWRRISPDPYRQVHAAVNLARGLPVRIGAQRWDRIRGELADWSAREYDLVWFGGMDLAHGLRGAFRARRTVVDYDDIETAAWQAYLDAGAGDRLERLQRRIELPLWGRIQTQVAAATDAVVVCSHLDVDRLGAGHVAVIPNTYPEPAARPRRDRSAAETGPRVVVVANWETDANADSARFAATDVLPALRRLLPGVRLRLVGRNADRLADLGGLPGVDLVGPVDDVGEELAGADVALVPTRYGGGTRLKAIEAFAYEVPVVSTALGCEGLGVRDDVQVLVRDEPEAIAEAVRRVVEDEPLRTRLVAAGTEHYRRHYRPQAAVEAVTAVVDHVLVAGGRGDRAAR</sequence>